<name>A0ACC2NZ95_9HYME</name>
<dbReference type="EMBL" id="CM056742">
    <property type="protein sequence ID" value="KAJ8676585.1"/>
    <property type="molecule type" value="Genomic_DNA"/>
</dbReference>
<accession>A0ACC2NZ95</accession>
<organism evidence="1 2">
    <name type="scientific">Eretmocerus hayati</name>
    <dbReference type="NCBI Taxonomy" id="131215"/>
    <lineage>
        <taxon>Eukaryota</taxon>
        <taxon>Metazoa</taxon>
        <taxon>Ecdysozoa</taxon>
        <taxon>Arthropoda</taxon>
        <taxon>Hexapoda</taxon>
        <taxon>Insecta</taxon>
        <taxon>Pterygota</taxon>
        <taxon>Neoptera</taxon>
        <taxon>Endopterygota</taxon>
        <taxon>Hymenoptera</taxon>
        <taxon>Apocrita</taxon>
        <taxon>Proctotrupomorpha</taxon>
        <taxon>Chalcidoidea</taxon>
        <taxon>Aphelinidae</taxon>
        <taxon>Aphelininae</taxon>
        <taxon>Eretmocerus</taxon>
    </lineage>
</organism>
<dbReference type="Proteomes" id="UP001239111">
    <property type="component" value="Chromosome 2"/>
</dbReference>
<sequence>MAVAASETRGQRTSTLREDTGASTSNASFPNTTTSTSGEAAAGSSSNQQVGSETRSNDRSHAMPSTSFESRAQLINDTRTPARIDASAGPSQQTTRKRERQERPICPPAASAAPQHGASKPVCCNPLREVQCVDIASSDDDEDEVRVLFEDRVPPRVNEMPRTIRFEHERFQDLVNGYQATLNPQIDAQISAMTTVQDAREIAAAPAHGGNIIDAVFQLPLEPMARPAALSVPEEEIPAAPIGAKEVVNMTAPASPRIEEADAPARAAPRAANEPHAAEQENAAQQALDLSVRAAAAENPEAVYQLEPVPQARNGERPGRRFALRRVVGEQPIAAAIAEDPAINHVQPQRAKENPAPSPDASVWRDIVNAFASGDKITEHLYNNNKATTVGLQAASLLSRGDELLVEDATHTGHKLAEEESYLIMARDLIDGNWRIIESPMYIMNEELFYNSLHMAVHFPKQYSQPPRPENISAPRYVILNLQLLLVLLQTKILNVNHFERTAVSRVLEANAIHLMWRELLVEKTGESNAKNQFNNNQFAEAIPVAQYATLKNEISEKINERRESFEAL</sequence>
<keyword evidence="2" id="KW-1185">Reference proteome</keyword>
<reference evidence="1" key="1">
    <citation type="submission" date="2023-04" db="EMBL/GenBank/DDBJ databases">
        <title>A chromosome-level genome assembly of the parasitoid wasp Eretmocerus hayati.</title>
        <authorList>
            <person name="Zhong Y."/>
            <person name="Liu S."/>
            <person name="Liu Y."/>
        </authorList>
    </citation>
    <scope>NUCLEOTIDE SEQUENCE</scope>
    <source>
        <strain evidence="1">ZJU_SS_LIU_2023</strain>
    </source>
</reference>
<protein>
    <submittedName>
        <fullName evidence="1">Uncharacterized protein</fullName>
    </submittedName>
</protein>
<gene>
    <name evidence="1" type="ORF">QAD02_012372</name>
</gene>
<evidence type="ECO:0000313" key="1">
    <source>
        <dbReference type="EMBL" id="KAJ8676585.1"/>
    </source>
</evidence>
<proteinExistence type="predicted"/>
<comment type="caution">
    <text evidence="1">The sequence shown here is derived from an EMBL/GenBank/DDBJ whole genome shotgun (WGS) entry which is preliminary data.</text>
</comment>
<evidence type="ECO:0000313" key="2">
    <source>
        <dbReference type="Proteomes" id="UP001239111"/>
    </source>
</evidence>